<evidence type="ECO:0000313" key="5">
    <source>
        <dbReference type="Proteomes" id="UP000680750"/>
    </source>
</evidence>
<accession>A0A810L2F3</accession>
<dbReference type="InterPro" id="IPR018060">
    <property type="entry name" value="HTH_AraC"/>
</dbReference>
<dbReference type="GO" id="GO:0043565">
    <property type="term" value="F:sequence-specific DNA binding"/>
    <property type="evidence" value="ECO:0007669"/>
    <property type="project" value="InterPro"/>
</dbReference>
<name>A0A810L2F3_9ACTN</name>
<dbReference type="SMART" id="SM00342">
    <property type="entry name" value="HTH_ARAC"/>
    <property type="match status" value="1"/>
</dbReference>
<dbReference type="PROSITE" id="PS01124">
    <property type="entry name" value="HTH_ARAC_FAMILY_2"/>
    <property type="match status" value="1"/>
</dbReference>
<reference evidence="4" key="1">
    <citation type="submission" date="2020-08" db="EMBL/GenBank/DDBJ databases">
        <title>Whole genome shotgun sequence of Actinocatenispora sera NBRC 101916.</title>
        <authorList>
            <person name="Komaki H."/>
            <person name="Tamura T."/>
        </authorList>
    </citation>
    <scope>NUCLEOTIDE SEQUENCE</scope>
    <source>
        <strain evidence="4">NBRC 101916</strain>
    </source>
</reference>
<dbReference type="PANTHER" id="PTHR11019:SF199">
    <property type="entry name" value="HTH-TYPE TRANSCRIPTIONAL REGULATOR NIMR"/>
    <property type="match status" value="1"/>
</dbReference>
<evidence type="ECO:0000313" key="4">
    <source>
        <dbReference type="EMBL" id="BCJ29065.1"/>
    </source>
</evidence>
<gene>
    <name evidence="4" type="ORF">Asera_31730</name>
</gene>
<dbReference type="Pfam" id="PF12833">
    <property type="entry name" value="HTH_18"/>
    <property type="match status" value="1"/>
</dbReference>
<dbReference type="AlphaFoldDB" id="A0A810L2F3"/>
<dbReference type="Gene3D" id="2.60.120.10">
    <property type="entry name" value="Jelly Rolls"/>
    <property type="match status" value="1"/>
</dbReference>
<keyword evidence="2" id="KW-0804">Transcription</keyword>
<dbReference type="InterPro" id="IPR011051">
    <property type="entry name" value="RmlC_Cupin_sf"/>
</dbReference>
<dbReference type="Gene3D" id="1.10.10.60">
    <property type="entry name" value="Homeodomain-like"/>
    <property type="match status" value="2"/>
</dbReference>
<dbReference type="RefSeq" id="WP_051802798.1">
    <property type="nucleotide sequence ID" value="NZ_AP023354.1"/>
</dbReference>
<proteinExistence type="predicted"/>
<dbReference type="InterPro" id="IPR009057">
    <property type="entry name" value="Homeodomain-like_sf"/>
</dbReference>
<dbReference type="SUPFAM" id="SSF46689">
    <property type="entry name" value="Homeodomain-like"/>
    <property type="match status" value="1"/>
</dbReference>
<protein>
    <submittedName>
        <fullName evidence="4">AraC family transcriptional regulator</fullName>
    </submittedName>
</protein>
<sequence length="268" mass="28894">MPIIRQGRQTRVGGGELLRGDAIDWHEHPVDQFVYPASGVISALTQAQTYVLPSAGRGLYLPAGVRHAHRAHRRTRLHTLLLPADHPRPDVPAPDLRLARDPRRLEGPRVLPVSPLLRELLAALRAPDLGDDRRDRLLAVVADELAGDPLPTLALPRPTEPRLAAAADALAADPAGATLASLAAAAAISPRTLTRLVAERLGLTVPSWRSQYRLAASLLLLTDGATVTDTAHRCGWRNASAYIAAFRAAFGTTPAAYQRTLPDGFRLR</sequence>
<dbReference type="KEGG" id="aser:Asera_31730"/>
<evidence type="ECO:0000256" key="2">
    <source>
        <dbReference type="ARBA" id="ARBA00023163"/>
    </source>
</evidence>
<keyword evidence="5" id="KW-1185">Reference proteome</keyword>
<organism evidence="4 5">
    <name type="scientific">Actinocatenispora sera</name>
    <dbReference type="NCBI Taxonomy" id="390989"/>
    <lineage>
        <taxon>Bacteria</taxon>
        <taxon>Bacillati</taxon>
        <taxon>Actinomycetota</taxon>
        <taxon>Actinomycetes</taxon>
        <taxon>Micromonosporales</taxon>
        <taxon>Micromonosporaceae</taxon>
        <taxon>Actinocatenispora</taxon>
    </lineage>
</organism>
<dbReference type="GO" id="GO:0003700">
    <property type="term" value="F:DNA-binding transcription factor activity"/>
    <property type="evidence" value="ECO:0007669"/>
    <property type="project" value="InterPro"/>
</dbReference>
<dbReference type="SUPFAM" id="SSF51182">
    <property type="entry name" value="RmlC-like cupins"/>
    <property type="match status" value="1"/>
</dbReference>
<evidence type="ECO:0000256" key="1">
    <source>
        <dbReference type="ARBA" id="ARBA00023015"/>
    </source>
</evidence>
<dbReference type="PANTHER" id="PTHR11019">
    <property type="entry name" value="HTH-TYPE TRANSCRIPTIONAL REGULATOR NIMR"/>
    <property type="match status" value="1"/>
</dbReference>
<feature type="domain" description="HTH araC/xylS-type" evidence="3">
    <location>
        <begin position="161"/>
        <end position="260"/>
    </location>
</feature>
<dbReference type="EMBL" id="AP023354">
    <property type="protein sequence ID" value="BCJ29065.1"/>
    <property type="molecule type" value="Genomic_DNA"/>
</dbReference>
<dbReference type="OrthoDB" id="2039152at2"/>
<keyword evidence="1" id="KW-0805">Transcription regulation</keyword>
<dbReference type="Proteomes" id="UP000680750">
    <property type="component" value="Chromosome"/>
</dbReference>
<dbReference type="InterPro" id="IPR014710">
    <property type="entry name" value="RmlC-like_jellyroll"/>
</dbReference>
<evidence type="ECO:0000259" key="3">
    <source>
        <dbReference type="PROSITE" id="PS01124"/>
    </source>
</evidence>